<dbReference type="GO" id="GO:0016559">
    <property type="term" value="P:peroxisome fission"/>
    <property type="evidence" value="ECO:0007669"/>
    <property type="project" value="TreeGrafter"/>
</dbReference>
<feature type="domain" description="GED" evidence="1">
    <location>
        <begin position="142"/>
        <end position="229"/>
    </location>
</feature>
<dbReference type="PANTHER" id="PTHR11566:SF215">
    <property type="entry name" value="DYNAMIN GTPASE"/>
    <property type="match status" value="1"/>
</dbReference>
<evidence type="ECO:0000313" key="2">
    <source>
        <dbReference type="EMBL" id="KAG5929731.1"/>
    </source>
</evidence>
<protein>
    <recommendedName>
        <fullName evidence="1">GED domain-containing protein</fullName>
    </recommendedName>
</protein>
<organism evidence="2 3">
    <name type="scientific">Claviceps africana</name>
    <dbReference type="NCBI Taxonomy" id="83212"/>
    <lineage>
        <taxon>Eukaryota</taxon>
        <taxon>Fungi</taxon>
        <taxon>Dikarya</taxon>
        <taxon>Ascomycota</taxon>
        <taxon>Pezizomycotina</taxon>
        <taxon>Sordariomycetes</taxon>
        <taxon>Hypocreomycetidae</taxon>
        <taxon>Hypocreales</taxon>
        <taxon>Clavicipitaceae</taxon>
        <taxon>Claviceps</taxon>
    </lineage>
</organism>
<dbReference type="GO" id="GO:0005874">
    <property type="term" value="C:microtubule"/>
    <property type="evidence" value="ECO:0007669"/>
    <property type="project" value="TreeGrafter"/>
</dbReference>
<dbReference type="OrthoDB" id="415706at2759"/>
<dbReference type="GO" id="GO:0008017">
    <property type="term" value="F:microtubule binding"/>
    <property type="evidence" value="ECO:0007669"/>
    <property type="project" value="TreeGrafter"/>
</dbReference>
<dbReference type="GO" id="GO:0000266">
    <property type="term" value="P:mitochondrial fission"/>
    <property type="evidence" value="ECO:0007669"/>
    <property type="project" value="TreeGrafter"/>
</dbReference>
<dbReference type="GO" id="GO:0005739">
    <property type="term" value="C:mitochondrion"/>
    <property type="evidence" value="ECO:0007669"/>
    <property type="project" value="TreeGrafter"/>
</dbReference>
<dbReference type="InterPro" id="IPR027417">
    <property type="entry name" value="P-loop_NTPase"/>
</dbReference>
<keyword evidence="3" id="KW-1185">Reference proteome</keyword>
<proteinExistence type="predicted"/>
<dbReference type="Gene3D" id="3.40.50.300">
    <property type="entry name" value="P-loop containing nucleotide triphosphate hydrolases"/>
    <property type="match status" value="1"/>
</dbReference>
<dbReference type="PROSITE" id="PS51388">
    <property type="entry name" value="GED"/>
    <property type="match status" value="1"/>
</dbReference>
<dbReference type="InterPro" id="IPR000375">
    <property type="entry name" value="Dynamin_stalk"/>
</dbReference>
<dbReference type="GO" id="GO:0016020">
    <property type="term" value="C:membrane"/>
    <property type="evidence" value="ECO:0007669"/>
    <property type="project" value="TreeGrafter"/>
</dbReference>
<comment type="caution">
    <text evidence="2">The sequence shown here is derived from an EMBL/GenBank/DDBJ whole genome shotgun (WGS) entry which is preliminary data.</text>
</comment>
<dbReference type="EMBL" id="SRPY01000044">
    <property type="protein sequence ID" value="KAG5929731.1"/>
    <property type="molecule type" value="Genomic_DNA"/>
</dbReference>
<dbReference type="InterPro" id="IPR020850">
    <property type="entry name" value="GED_dom"/>
</dbReference>
<evidence type="ECO:0000259" key="1">
    <source>
        <dbReference type="PROSITE" id="PS51388"/>
    </source>
</evidence>
<sequence>MATSLTSPERLRKIDLLREKNFDEEPWCHLPRDRVGVAALRERLQDLLGHITDRAFPKLRAEARRMLAECKTSLDRLGAARLTTQQQQQVFLSDMAARFQAMVRGALEANYSSLPDADTDGDSLRLMTNVVNMTAAFNCDFIRSSHDTLKAYYKVARERVVDNLFRQAVDHCLLTGPESPLGLFCEKWVLGLDAQDLASMAGESCLVSRRRERLTAKMQDLESALKILR</sequence>
<reference evidence="2" key="1">
    <citation type="journal article" date="2020" name="bioRxiv">
        <title>Whole genome comparisons of ergot fungi reveals the divergence and evolution of species within the genus Claviceps are the result of varying mechanisms driving genome evolution and host range expansion.</title>
        <authorList>
            <person name="Wyka S.A."/>
            <person name="Mondo S.J."/>
            <person name="Liu M."/>
            <person name="Dettman J."/>
            <person name="Nalam V."/>
            <person name="Broders K.D."/>
        </authorList>
    </citation>
    <scope>NUCLEOTIDE SEQUENCE</scope>
    <source>
        <strain evidence="2">CCC 489</strain>
    </source>
</reference>
<dbReference type="Pfam" id="PF01031">
    <property type="entry name" value="Dynamin_M"/>
    <property type="match status" value="1"/>
</dbReference>
<gene>
    <name evidence="2" type="ORF">E4U42_004890</name>
</gene>
<evidence type="ECO:0000313" key="3">
    <source>
        <dbReference type="Proteomes" id="UP000811619"/>
    </source>
</evidence>
<dbReference type="AlphaFoldDB" id="A0A8K0NJ81"/>
<dbReference type="InterPro" id="IPR022812">
    <property type="entry name" value="Dynamin"/>
</dbReference>
<accession>A0A8K0NJ81</accession>
<dbReference type="PANTHER" id="PTHR11566">
    <property type="entry name" value="DYNAMIN"/>
    <property type="match status" value="1"/>
</dbReference>
<dbReference type="GO" id="GO:0048312">
    <property type="term" value="P:intracellular distribution of mitochondria"/>
    <property type="evidence" value="ECO:0007669"/>
    <property type="project" value="TreeGrafter"/>
</dbReference>
<dbReference type="GO" id="GO:0006897">
    <property type="term" value="P:endocytosis"/>
    <property type="evidence" value="ECO:0007669"/>
    <property type="project" value="TreeGrafter"/>
</dbReference>
<name>A0A8K0NJ81_9HYPO</name>
<dbReference type="GO" id="GO:0003924">
    <property type="term" value="F:GTPase activity"/>
    <property type="evidence" value="ECO:0007669"/>
    <property type="project" value="TreeGrafter"/>
</dbReference>
<dbReference type="Proteomes" id="UP000811619">
    <property type="component" value="Unassembled WGS sequence"/>
</dbReference>